<gene>
    <name evidence="1" type="primary">jg26525</name>
    <name evidence="1" type="ORF">PAEG_LOCUS4141</name>
</gene>
<reference evidence="1" key="1">
    <citation type="submission" date="2022-03" db="EMBL/GenBank/DDBJ databases">
        <authorList>
            <person name="Lindestad O."/>
        </authorList>
    </citation>
    <scope>NUCLEOTIDE SEQUENCE</scope>
</reference>
<evidence type="ECO:0000313" key="1">
    <source>
        <dbReference type="EMBL" id="CAH2216072.1"/>
    </source>
</evidence>
<sequence length="79" mass="9296">MGEPLPPLRRRTKFDALYDHHHHHHINTLPAHYRAREPSMMRRVHPAGLEQIDGLHTPLRTLWRNLRHAGFLTVIPNCS</sequence>
<dbReference type="Proteomes" id="UP000838756">
    <property type="component" value="Unassembled WGS sequence"/>
</dbReference>
<proteinExistence type="predicted"/>
<evidence type="ECO:0000313" key="2">
    <source>
        <dbReference type="Proteomes" id="UP000838756"/>
    </source>
</evidence>
<protein>
    <submittedName>
        <fullName evidence="1">Jg26525 protein</fullName>
    </submittedName>
</protein>
<dbReference type="EMBL" id="CAKXAJ010013895">
    <property type="protein sequence ID" value="CAH2216072.1"/>
    <property type="molecule type" value="Genomic_DNA"/>
</dbReference>
<dbReference type="AlphaFoldDB" id="A0A8S4QQG3"/>
<name>A0A8S4QQG3_9NEOP</name>
<comment type="caution">
    <text evidence="1">The sequence shown here is derived from an EMBL/GenBank/DDBJ whole genome shotgun (WGS) entry which is preliminary data.</text>
</comment>
<accession>A0A8S4QQG3</accession>
<keyword evidence="2" id="KW-1185">Reference proteome</keyword>
<dbReference type="OrthoDB" id="10569661at2759"/>
<organism evidence="1 2">
    <name type="scientific">Pararge aegeria aegeria</name>
    <dbReference type="NCBI Taxonomy" id="348720"/>
    <lineage>
        <taxon>Eukaryota</taxon>
        <taxon>Metazoa</taxon>
        <taxon>Ecdysozoa</taxon>
        <taxon>Arthropoda</taxon>
        <taxon>Hexapoda</taxon>
        <taxon>Insecta</taxon>
        <taxon>Pterygota</taxon>
        <taxon>Neoptera</taxon>
        <taxon>Endopterygota</taxon>
        <taxon>Lepidoptera</taxon>
        <taxon>Glossata</taxon>
        <taxon>Ditrysia</taxon>
        <taxon>Papilionoidea</taxon>
        <taxon>Nymphalidae</taxon>
        <taxon>Satyrinae</taxon>
        <taxon>Satyrini</taxon>
        <taxon>Parargina</taxon>
        <taxon>Pararge</taxon>
    </lineage>
</organism>